<evidence type="ECO:0000256" key="2">
    <source>
        <dbReference type="ARBA" id="ARBA00022448"/>
    </source>
</evidence>
<evidence type="ECO:0000256" key="6">
    <source>
        <dbReference type="SAM" id="MobiDB-lite"/>
    </source>
</evidence>
<feature type="transmembrane region" description="Helical" evidence="7">
    <location>
        <begin position="222"/>
        <end position="247"/>
    </location>
</feature>
<evidence type="ECO:0000259" key="8">
    <source>
        <dbReference type="PROSITE" id="PS50850"/>
    </source>
</evidence>
<feature type="transmembrane region" description="Helical" evidence="7">
    <location>
        <begin position="102"/>
        <end position="123"/>
    </location>
</feature>
<feature type="transmembrane region" description="Helical" evidence="7">
    <location>
        <begin position="12"/>
        <end position="35"/>
    </location>
</feature>
<organism evidence="9 10">
    <name type="scientific">Clavelina lepadiformis</name>
    <name type="common">Light-bulb sea squirt</name>
    <name type="synonym">Ascidia lepadiformis</name>
    <dbReference type="NCBI Taxonomy" id="159417"/>
    <lineage>
        <taxon>Eukaryota</taxon>
        <taxon>Metazoa</taxon>
        <taxon>Chordata</taxon>
        <taxon>Tunicata</taxon>
        <taxon>Ascidiacea</taxon>
        <taxon>Aplousobranchia</taxon>
        <taxon>Clavelinidae</taxon>
        <taxon>Clavelina</taxon>
    </lineage>
</organism>
<evidence type="ECO:0000256" key="3">
    <source>
        <dbReference type="ARBA" id="ARBA00022692"/>
    </source>
</evidence>
<dbReference type="PROSITE" id="PS00216">
    <property type="entry name" value="SUGAR_TRANSPORT_1"/>
    <property type="match status" value="1"/>
</dbReference>
<feature type="transmembrane region" description="Helical" evidence="7">
    <location>
        <begin position="47"/>
        <end position="68"/>
    </location>
</feature>
<feature type="transmembrane region" description="Helical" evidence="7">
    <location>
        <begin position="259"/>
        <end position="281"/>
    </location>
</feature>
<feature type="region of interest" description="Disordered" evidence="6">
    <location>
        <begin position="462"/>
        <end position="486"/>
    </location>
</feature>
<evidence type="ECO:0000313" key="9">
    <source>
        <dbReference type="EMBL" id="CAK8675743.1"/>
    </source>
</evidence>
<feature type="transmembrane region" description="Helical" evidence="7">
    <location>
        <begin position="288"/>
        <end position="306"/>
    </location>
</feature>
<protein>
    <recommendedName>
        <fullName evidence="8">Major facilitator superfamily (MFS) profile domain-containing protein</fullName>
    </recommendedName>
</protein>
<dbReference type="CDD" id="cd17387">
    <property type="entry name" value="MFS_MFSD14"/>
    <property type="match status" value="1"/>
</dbReference>
<dbReference type="InterPro" id="IPR005829">
    <property type="entry name" value="Sugar_transporter_CS"/>
</dbReference>
<dbReference type="EMBL" id="CAWYQH010000024">
    <property type="protein sequence ID" value="CAK8675743.1"/>
    <property type="molecule type" value="Genomic_DNA"/>
</dbReference>
<gene>
    <name evidence="9" type="ORF">CVLEPA_LOCUS5285</name>
</gene>
<dbReference type="InterPro" id="IPR001958">
    <property type="entry name" value="Tet-R_TetA/multi-R_MdtG-like"/>
</dbReference>
<dbReference type="PROSITE" id="PS50850">
    <property type="entry name" value="MFS"/>
    <property type="match status" value="1"/>
</dbReference>
<dbReference type="PANTHER" id="PTHR23504">
    <property type="entry name" value="MAJOR FACILITATOR SUPERFAMILY DOMAIN-CONTAINING PROTEIN 10"/>
    <property type="match status" value="1"/>
</dbReference>
<evidence type="ECO:0000256" key="4">
    <source>
        <dbReference type="ARBA" id="ARBA00022989"/>
    </source>
</evidence>
<evidence type="ECO:0000256" key="5">
    <source>
        <dbReference type="ARBA" id="ARBA00023136"/>
    </source>
</evidence>
<keyword evidence="10" id="KW-1185">Reference proteome</keyword>
<dbReference type="SUPFAM" id="SSF103473">
    <property type="entry name" value="MFS general substrate transporter"/>
    <property type="match status" value="1"/>
</dbReference>
<dbReference type="Proteomes" id="UP001642483">
    <property type="component" value="Unassembled WGS sequence"/>
</dbReference>
<comment type="caution">
    <text evidence="9">The sequence shown here is derived from an EMBL/GenBank/DDBJ whole genome shotgun (WGS) entry which is preliminary data.</text>
</comment>
<dbReference type="InterPro" id="IPR036259">
    <property type="entry name" value="MFS_trans_sf"/>
</dbReference>
<reference evidence="9 10" key="1">
    <citation type="submission" date="2024-02" db="EMBL/GenBank/DDBJ databases">
        <authorList>
            <person name="Daric V."/>
            <person name="Darras S."/>
        </authorList>
    </citation>
    <scope>NUCLEOTIDE SEQUENCE [LARGE SCALE GENOMIC DNA]</scope>
</reference>
<evidence type="ECO:0000313" key="10">
    <source>
        <dbReference type="Proteomes" id="UP001642483"/>
    </source>
</evidence>
<accession>A0ABP0F7P4</accession>
<dbReference type="InterPro" id="IPR020846">
    <property type="entry name" value="MFS_dom"/>
</dbReference>
<feature type="transmembrane region" description="Helical" evidence="7">
    <location>
        <begin position="412"/>
        <end position="429"/>
    </location>
</feature>
<dbReference type="Pfam" id="PF07690">
    <property type="entry name" value="MFS_1"/>
    <property type="match status" value="1"/>
</dbReference>
<dbReference type="Gene3D" id="1.20.1250.20">
    <property type="entry name" value="MFS general substrate transporter like domains"/>
    <property type="match status" value="1"/>
</dbReference>
<feature type="transmembrane region" description="Helical" evidence="7">
    <location>
        <begin position="80"/>
        <end position="96"/>
    </location>
</feature>
<dbReference type="InterPro" id="IPR011701">
    <property type="entry name" value="MFS"/>
</dbReference>
<feature type="transmembrane region" description="Helical" evidence="7">
    <location>
        <begin position="355"/>
        <end position="374"/>
    </location>
</feature>
<keyword evidence="4 7" id="KW-1133">Transmembrane helix</keyword>
<feature type="domain" description="Major facilitator superfamily (MFS) profile" evidence="8">
    <location>
        <begin position="12"/>
        <end position="434"/>
    </location>
</feature>
<feature type="transmembrane region" description="Helical" evidence="7">
    <location>
        <begin position="165"/>
        <end position="185"/>
    </location>
</feature>
<comment type="subcellular location">
    <subcellularLocation>
        <location evidence="1">Membrane</location>
        <topology evidence="1">Multi-pass membrane protein</topology>
    </subcellularLocation>
</comment>
<feature type="transmembrane region" description="Helical" evidence="7">
    <location>
        <begin position="312"/>
        <end position="334"/>
    </location>
</feature>
<evidence type="ECO:0000256" key="7">
    <source>
        <dbReference type="SAM" id="Phobius"/>
    </source>
</evidence>
<dbReference type="PRINTS" id="PR01035">
    <property type="entry name" value="TCRTETA"/>
</dbReference>
<keyword evidence="3 7" id="KW-0812">Transmembrane</keyword>
<sequence>MFDPMKGMGKASVYHAVVILFLEFFAFGLMTIPMLELLERTFKDQMFLINGLVQGIKGFLSFLSAPLLGALSDVWGRKSFLLLTVFVTCAPIPLMLVSPWWFFAMLSLSGTCSVTFSIVFAYVADITDETNRSSAYGLVSATFAASLVTSPAIGHYLGRAYGETAVVMLATAIASFDICFILLSVPESLPEQVRPKTWGAPISWDQADPFASLRKVGQDKTLLLLCLTVFLSYLPEAGQYSFVFLYLQQVIGFTKDKVVSYIAVVGISSILTQTALLGMLFQLVGNKNVILLGLTFQIGQLLFFSFGKHEWIMWAAGILAALSSINYPAMSSFVSNISSKDQQGVVQGIVTGIRGLCNGLGPALFGLIFQIFHVELNSIPMSPNGDDVPMKNNMSLSPKYTLDETILPGPPYLFGTFTVILAMLIAWFLPKHWQNMYRQVPNKDIEQENHISLIARTQHQKKALESGKMSDAEDQSINEQHCESTI</sequence>
<name>A0ABP0F7P4_CLALP</name>
<feature type="compositionally biased region" description="Polar residues" evidence="6">
    <location>
        <begin position="475"/>
        <end position="486"/>
    </location>
</feature>
<keyword evidence="5 7" id="KW-0472">Membrane</keyword>
<dbReference type="PANTHER" id="PTHR23504:SF1">
    <property type="entry name" value="GH21943P-RELATED"/>
    <property type="match status" value="1"/>
</dbReference>
<keyword evidence="2" id="KW-0813">Transport</keyword>
<feature type="compositionally biased region" description="Basic and acidic residues" evidence="6">
    <location>
        <begin position="462"/>
        <end position="471"/>
    </location>
</feature>
<proteinExistence type="predicted"/>
<evidence type="ECO:0000256" key="1">
    <source>
        <dbReference type="ARBA" id="ARBA00004141"/>
    </source>
</evidence>
<feature type="transmembrane region" description="Helical" evidence="7">
    <location>
        <begin position="135"/>
        <end position="153"/>
    </location>
</feature>